<dbReference type="Proteomes" id="UP000630952">
    <property type="component" value="Unassembled WGS sequence"/>
</dbReference>
<dbReference type="RefSeq" id="WP_194254446.1">
    <property type="nucleotide sequence ID" value="NZ_JABCQO010000002.1"/>
</dbReference>
<name>A0ABR9YBZ6_9PROT</name>
<comment type="caution">
    <text evidence="2">The sequence shown here is derived from an EMBL/GenBank/DDBJ whole genome shotgun (WGS) entry which is preliminary data.</text>
</comment>
<evidence type="ECO:0000259" key="1">
    <source>
        <dbReference type="Pfam" id="PF07739"/>
    </source>
</evidence>
<reference evidence="2 3" key="2">
    <citation type="submission" date="2020-11" db="EMBL/GenBank/DDBJ databases">
        <title>Description of novel Gluconobacter species.</title>
        <authorList>
            <person name="Cleenwerck I."/>
            <person name="Cnockaert M."/>
            <person name="Borremans W."/>
            <person name="Wieme A.D."/>
            <person name="De Vuyst L."/>
            <person name="Vandamme P."/>
        </authorList>
    </citation>
    <scope>NUCLEOTIDE SEQUENCE [LARGE SCALE GENOMIC DNA]</scope>
    <source>
        <strain evidence="2 3">LMG 27748</strain>
    </source>
</reference>
<dbReference type="Pfam" id="PF07739">
    <property type="entry name" value="TipAS"/>
    <property type="match status" value="1"/>
</dbReference>
<reference evidence="3" key="1">
    <citation type="submission" date="2020-04" db="EMBL/GenBank/DDBJ databases">
        <title>Description of novel Gluconacetobacter.</title>
        <authorList>
            <person name="Sombolestani A."/>
        </authorList>
    </citation>
    <scope>NUCLEOTIDE SEQUENCE [LARGE SCALE GENOMIC DNA]</scope>
    <source>
        <strain evidence="3">LMG 27748</strain>
    </source>
</reference>
<sequence length="128" mass="14836">MTSTAMRDVLDQYFTSDEQQRWQDMANSHFPPTQCTTYTKQWEMLIGQCEDALRRQVTPESAEAAKLLANWKALQQPLQEATGPELWAKANRMYLERDNWETSERKLPFSPDVQDFIISAARHQAATP</sequence>
<organism evidence="2 3">
    <name type="scientific">Gluconobacter cerevisiae</name>
    <dbReference type="NCBI Taxonomy" id="1379734"/>
    <lineage>
        <taxon>Bacteria</taxon>
        <taxon>Pseudomonadati</taxon>
        <taxon>Pseudomonadota</taxon>
        <taxon>Alphaproteobacteria</taxon>
        <taxon>Acetobacterales</taxon>
        <taxon>Acetobacteraceae</taxon>
        <taxon>Gluconobacter</taxon>
    </lineage>
</organism>
<evidence type="ECO:0000313" key="3">
    <source>
        <dbReference type="Proteomes" id="UP000630952"/>
    </source>
</evidence>
<gene>
    <name evidence="2" type="ORF">HKD21_04855</name>
</gene>
<feature type="domain" description="TipAS antibiotic-recognition" evidence="1">
    <location>
        <begin position="28"/>
        <end position="102"/>
    </location>
</feature>
<dbReference type="EMBL" id="JABCQO010000002">
    <property type="protein sequence ID" value="MBF0876178.1"/>
    <property type="molecule type" value="Genomic_DNA"/>
</dbReference>
<accession>A0ABR9YBZ6</accession>
<keyword evidence="3" id="KW-1185">Reference proteome</keyword>
<dbReference type="InterPro" id="IPR012925">
    <property type="entry name" value="TipAS_dom"/>
</dbReference>
<protein>
    <recommendedName>
        <fullName evidence="1">TipAS antibiotic-recognition domain-containing protein</fullName>
    </recommendedName>
</protein>
<proteinExistence type="predicted"/>
<evidence type="ECO:0000313" key="2">
    <source>
        <dbReference type="EMBL" id="MBF0876178.1"/>
    </source>
</evidence>